<dbReference type="AlphaFoldDB" id="A0A9P6VW26"/>
<sequence>MPPLDRQHGHWGVKRRLPSHLSGGPKFTRAGFLGPYYYRWYTVLIKKIYRLSTGLSEPIRSPSPRIPPSLFKPYLDKWETDLLEWLGESWITGLTDIQLEAIYSVLFNLGEEIFQLNAHPDGKQTCEGAVMTTLGMTPEEVHTRANNNLSKEHFNAERLQELHTDYGNLGRIALLHILEFSLFEVVKKAIVEKQEQGIENAVAELTEAEDVRQAIERRHAYTAALRANVFLSPQPGTSSGTPTAPNHASAWQHSESPPPPMASLGLFNPKIAPRIAARVYGFNGREWERAREGRMHRGRF</sequence>
<feature type="region of interest" description="Disordered" evidence="2">
    <location>
        <begin position="232"/>
        <end position="265"/>
    </location>
</feature>
<feature type="coiled-coil region" evidence="1">
    <location>
        <begin position="191"/>
        <end position="218"/>
    </location>
</feature>
<dbReference type="EMBL" id="PUHQ01000121">
    <property type="protein sequence ID" value="KAG0655410.1"/>
    <property type="molecule type" value="Genomic_DNA"/>
</dbReference>
<protein>
    <submittedName>
        <fullName evidence="3">Uncharacterized protein</fullName>
    </submittedName>
</protein>
<proteinExistence type="predicted"/>
<gene>
    <name evidence="3" type="ORF">C6P46_001007</name>
</gene>
<dbReference type="Proteomes" id="UP000777482">
    <property type="component" value="Unassembled WGS sequence"/>
</dbReference>
<keyword evidence="1" id="KW-0175">Coiled coil</keyword>
<evidence type="ECO:0000256" key="2">
    <source>
        <dbReference type="SAM" id="MobiDB-lite"/>
    </source>
</evidence>
<keyword evidence="4" id="KW-1185">Reference proteome</keyword>
<feature type="compositionally biased region" description="Polar residues" evidence="2">
    <location>
        <begin position="234"/>
        <end position="255"/>
    </location>
</feature>
<reference evidence="3 4" key="1">
    <citation type="submission" date="2020-11" db="EMBL/GenBank/DDBJ databases">
        <title>Kefir isolates.</title>
        <authorList>
            <person name="Marcisauskas S."/>
            <person name="Kim Y."/>
            <person name="Blasche S."/>
        </authorList>
    </citation>
    <scope>NUCLEOTIDE SEQUENCE [LARGE SCALE GENOMIC DNA]</scope>
    <source>
        <strain evidence="3 4">KR</strain>
    </source>
</reference>
<name>A0A9P6VW26_RHOMI</name>
<accession>A0A9P6VW26</accession>
<comment type="caution">
    <text evidence="3">The sequence shown here is derived from an EMBL/GenBank/DDBJ whole genome shotgun (WGS) entry which is preliminary data.</text>
</comment>
<evidence type="ECO:0000313" key="3">
    <source>
        <dbReference type="EMBL" id="KAG0655410.1"/>
    </source>
</evidence>
<evidence type="ECO:0000313" key="4">
    <source>
        <dbReference type="Proteomes" id="UP000777482"/>
    </source>
</evidence>
<organism evidence="3 4">
    <name type="scientific">Rhodotorula mucilaginosa</name>
    <name type="common">Yeast</name>
    <name type="synonym">Rhodotorula rubra</name>
    <dbReference type="NCBI Taxonomy" id="5537"/>
    <lineage>
        <taxon>Eukaryota</taxon>
        <taxon>Fungi</taxon>
        <taxon>Dikarya</taxon>
        <taxon>Basidiomycota</taxon>
        <taxon>Pucciniomycotina</taxon>
        <taxon>Microbotryomycetes</taxon>
        <taxon>Sporidiobolales</taxon>
        <taxon>Sporidiobolaceae</taxon>
        <taxon>Rhodotorula</taxon>
    </lineage>
</organism>
<evidence type="ECO:0000256" key="1">
    <source>
        <dbReference type="SAM" id="Coils"/>
    </source>
</evidence>
<dbReference type="OrthoDB" id="10606308at2759"/>